<dbReference type="AlphaFoldDB" id="A0A839E1H3"/>
<dbReference type="PRINTS" id="PR00036">
    <property type="entry name" value="HTHLACI"/>
</dbReference>
<dbReference type="InterPro" id="IPR000843">
    <property type="entry name" value="HTH_LacI"/>
</dbReference>
<dbReference type="PANTHER" id="PTHR30146:SF153">
    <property type="entry name" value="LACTOSE OPERON REPRESSOR"/>
    <property type="match status" value="1"/>
</dbReference>
<comment type="caution">
    <text evidence="5">The sequence shown here is derived from an EMBL/GenBank/DDBJ whole genome shotgun (WGS) entry which is preliminary data.</text>
</comment>
<protein>
    <submittedName>
        <fullName evidence="5">DNA-binding LacI/PurR family transcriptional regulator</fullName>
    </submittedName>
</protein>
<sequence>MAGLSDIARAAGVSVSTVSRVLNRRAGIKEGTRQRVLDVLNEMPHTARGMEALRRTGVIGLLVPELSNPVFPAFAEALETRASRAGYASLLCNTRAVMSEQDYVRMLRARGVEAMIFVSPAIANIDPSAGTRPPRGYYERLLSEGVHLVFVNGGTPALEVPDVAVDEQLAGYTATQHLLELGHSRIGFVCGPSQALPSRLKQAGWSAALEEAGAVADPNLVAHAPFGAEGGGQAMSELMDTARPTAVLCSSDLMALGAMREARRRGVSVPENLSVVGFDDISLASYCAPALTTLAQPIEEMANAAVDELVHRLDPDRPDRAPGGHSRVFRPRLVVRESTAPLGTE</sequence>
<dbReference type="GO" id="GO:0000976">
    <property type="term" value="F:transcription cis-regulatory region binding"/>
    <property type="evidence" value="ECO:0007669"/>
    <property type="project" value="TreeGrafter"/>
</dbReference>
<dbReference type="GO" id="GO:0003700">
    <property type="term" value="F:DNA-binding transcription factor activity"/>
    <property type="evidence" value="ECO:0007669"/>
    <property type="project" value="TreeGrafter"/>
</dbReference>
<dbReference type="Pfam" id="PF13377">
    <property type="entry name" value="Peripla_BP_3"/>
    <property type="match status" value="1"/>
</dbReference>
<dbReference type="SUPFAM" id="SSF47413">
    <property type="entry name" value="lambda repressor-like DNA-binding domains"/>
    <property type="match status" value="1"/>
</dbReference>
<name>A0A839E1H3_9PSEU</name>
<reference evidence="5 6" key="1">
    <citation type="submission" date="2020-07" db="EMBL/GenBank/DDBJ databases">
        <title>Sequencing the genomes of 1000 actinobacteria strains.</title>
        <authorList>
            <person name="Klenk H.-P."/>
        </authorList>
    </citation>
    <scope>NUCLEOTIDE SEQUENCE [LARGE SCALE GENOMIC DNA]</scope>
    <source>
        <strain evidence="5 6">DSM 45975</strain>
    </source>
</reference>
<dbReference type="Gene3D" id="1.10.260.40">
    <property type="entry name" value="lambda repressor-like DNA-binding domains"/>
    <property type="match status" value="1"/>
</dbReference>
<dbReference type="SMART" id="SM00354">
    <property type="entry name" value="HTH_LACI"/>
    <property type="match status" value="1"/>
</dbReference>
<dbReference type="RefSeq" id="WP_182544899.1">
    <property type="nucleotide sequence ID" value="NZ_JACGWZ010000004.1"/>
</dbReference>
<evidence type="ECO:0000259" key="4">
    <source>
        <dbReference type="PROSITE" id="PS50932"/>
    </source>
</evidence>
<dbReference type="PROSITE" id="PS50932">
    <property type="entry name" value="HTH_LACI_2"/>
    <property type="match status" value="1"/>
</dbReference>
<dbReference type="InterPro" id="IPR028082">
    <property type="entry name" value="Peripla_BP_I"/>
</dbReference>
<keyword evidence="2 5" id="KW-0238">DNA-binding</keyword>
<evidence type="ECO:0000256" key="3">
    <source>
        <dbReference type="ARBA" id="ARBA00023163"/>
    </source>
</evidence>
<dbReference type="Proteomes" id="UP000569329">
    <property type="component" value="Unassembled WGS sequence"/>
</dbReference>
<dbReference type="SUPFAM" id="SSF53822">
    <property type="entry name" value="Periplasmic binding protein-like I"/>
    <property type="match status" value="1"/>
</dbReference>
<keyword evidence="3" id="KW-0804">Transcription</keyword>
<dbReference type="CDD" id="cd06267">
    <property type="entry name" value="PBP1_LacI_sugar_binding-like"/>
    <property type="match status" value="1"/>
</dbReference>
<dbReference type="Pfam" id="PF00356">
    <property type="entry name" value="LacI"/>
    <property type="match status" value="1"/>
</dbReference>
<keyword evidence="1" id="KW-0805">Transcription regulation</keyword>
<proteinExistence type="predicted"/>
<dbReference type="PANTHER" id="PTHR30146">
    <property type="entry name" value="LACI-RELATED TRANSCRIPTIONAL REPRESSOR"/>
    <property type="match status" value="1"/>
</dbReference>
<dbReference type="InterPro" id="IPR046335">
    <property type="entry name" value="LacI/GalR-like_sensor"/>
</dbReference>
<dbReference type="Gene3D" id="3.40.50.2300">
    <property type="match status" value="2"/>
</dbReference>
<accession>A0A839E1H3</accession>
<feature type="domain" description="HTH lacI-type" evidence="4">
    <location>
        <begin position="2"/>
        <end position="43"/>
    </location>
</feature>
<evidence type="ECO:0000256" key="2">
    <source>
        <dbReference type="ARBA" id="ARBA00023125"/>
    </source>
</evidence>
<evidence type="ECO:0000313" key="6">
    <source>
        <dbReference type="Proteomes" id="UP000569329"/>
    </source>
</evidence>
<dbReference type="InterPro" id="IPR010982">
    <property type="entry name" value="Lambda_DNA-bd_dom_sf"/>
</dbReference>
<organism evidence="5 6">
    <name type="scientific">Halosaccharopolyspora lacisalsi</name>
    <dbReference type="NCBI Taxonomy" id="1000566"/>
    <lineage>
        <taxon>Bacteria</taxon>
        <taxon>Bacillati</taxon>
        <taxon>Actinomycetota</taxon>
        <taxon>Actinomycetes</taxon>
        <taxon>Pseudonocardiales</taxon>
        <taxon>Pseudonocardiaceae</taxon>
        <taxon>Halosaccharopolyspora</taxon>
    </lineage>
</organism>
<evidence type="ECO:0000256" key="1">
    <source>
        <dbReference type="ARBA" id="ARBA00023015"/>
    </source>
</evidence>
<keyword evidence="6" id="KW-1185">Reference proteome</keyword>
<dbReference type="EMBL" id="JACGWZ010000004">
    <property type="protein sequence ID" value="MBA8825597.1"/>
    <property type="molecule type" value="Genomic_DNA"/>
</dbReference>
<dbReference type="PROSITE" id="PS00356">
    <property type="entry name" value="HTH_LACI_1"/>
    <property type="match status" value="1"/>
</dbReference>
<dbReference type="CDD" id="cd01392">
    <property type="entry name" value="HTH_LacI"/>
    <property type="match status" value="1"/>
</dbReference>
<gene>
    <name evidence="5" type="ORF">FHX42_002963</name>
</gene>
<evidence type="ECO:0000313" key="5">
    <source>
        <dbReference type="EMBL" id="MBA8825597.1"/>
    </source>
</evidence>